<evidence type="ECO:0000313" key="2">
    <source>
        <dbReference type="Proteomes" id="UP000030706"/>
    </source>
</evidence>
<gene>
    <name evidence="1" type="ORF">M438DRAFT_356253</name>
</gene>
<dbReference type="AlphaFoldDB" id="A0A074XDU9"/>
<evidence type="ECO:0000313" key="1">
    <source>
        <dbReference type="EMBL" id="KEQ83573.1"/>
    </source>
</evidence>
<dbReference type="RefSeq" id="XP_029759760.1">
    <property type="nucleotide sequence ID" value="XM_029907088.1"/>
</dbReference>
<name>A0A074XDU9_AURPU</name>
<dbReference type="GeneID" id="40749394"/>
<organism evidence="1 2">
    <name type="scientific">Aureobasidium pullulans EXF-150</name>
    <dbReference type="NCBI Taxonomy" id="1043002"/>
    <lineage>
        <taxon>Eukaryota</taxon>
        <taxon>Fungi</taxon>
        <taxon>Dikarya</taxon>
        <taxon>Ascomycota</taxon>
        <taxon>Pezizomycotina</taxon>
        <taxon>Dothideomycetes</taxon>
        <taxon>Dothideomycetidae</taxon>
        <taxon>Dothideales</taxon>
        <taxon>Saccotheciaceae</taxon>
        <taxon>Aureobasidium</taxon>
    </lineage>
</organism>
<dbReference type="HOGENOM" id="CLU_1008271_0_0_1"/>
<sequence length="276" mass="30505">MEARYFHDRKGQTQAFVNAGPSSYRQLAGKTFSRSQTFFLLASATAQGFTWLSPVKQTLARRTRPPGQMRRYAAQSDLETQKTASNVAHRIQLLPTRHLKQWHRSSEPTLATDDFQSRVRLNHNYTHDLGHIQILHGLGHSSFPPKIALAKGLGFFPVVTALAPASVLFTPTPTALASASVSVFLIPTQLHWPQPQFQSSSYQPSCIGFGLSSLYKATVLASASVLKMFTIKPMCQTKSALLQNLFSVRDCAQLLVTVSVYPGPSIVLSEYTKLLD</sequence>
<dbReference type="EMBL" id="KL584984">
    <property type="protein sequence ID" value="KEQ83573.1"/>
    <property type="molecule type" value="Genomic_DNA"/>
</dbReference>
<protein>
    <submittedName>
        <fullName evidence="1">Uncharacterized protein</fullName>
    </submittedName>
</protein>
<keyword evidence="2" id="KW-1185">Reference proteome</keyword>
<accession>A0A074XDU9</accession>
<proteinExistence type="predicted"/>
<reference evidence="1 2" key="1">
    <citation type="journal article" date="2014" name="BMC Genomics">
        <title>Genome sequencing of four Aureobasidium pullulans varieties: biotechnological potential, stress tolerance, and description of new species.</title>
        <authorList>
            <person name="Gostin Ar C."/>
            <person name="Ohm R.A."/>
            <person name="Kogej T."/>
            <person name="Sonjak S."/>
            <person name="Turk M."/>
            <person name="Zajc J."/>
            <person name="Zalar P."/>
            <person name="Grube M."/>
            <person name="Sun H."/>
            <person name="Han J."/>
            <person name="Sharma A."/>
            <person name="Chiniquy J."/>
            <person name="Ngan C.Y."/>
            <person name="Lipzen A."/>
            <person name="Barry K."/>
            <person name="Grigoriev I.V."/>
            <person name="Gunde-Cimerman N."/>
        </authorList>
    </citation>
    <scope>NUCLEOTIDE SEQUENCE [LARGE SCALE GENOMIC DNA]</scope>
    <source>
        <strain evidence="1 2">EXF-150</strain>
    </source>
</reference>
<dbReference type="Proteomes" id="UP000030706">
    <property type="component" value="Unassembled WGS sequence"/>
</dbReference>